<evidence type="ECO:0000259" key="2">
    <source>
        <dbReference type="Pfam" id="PF13474"/>
    </source>
</evidence>
<keyword evidence="4" id="KW-1185">Reference proteome</keyword>
<accession>A0A517MFT2</accession>
<feature type="domain" description="SnoaL-like" evidence="2">
    <location>
        <begin position="28"/>
        <end position="144"/>
    </location>
</feature>
<sequence precursor="true">MKTVFYLLLPLLSVCIVTQRAAADEGDVRQAIQAYVDAFNQKDLAAVSNAWTEDAVHVDSSTGETTEGRSAIVSDIAEVFKNQPETRLSGSIDSVEMLTAEVAEVEGETRVGPPGEAPYVFAFSAVLIEKDGLWQIKTVEESIPEQVGSAGEALQELEWLVGSWVDQGEQERVATTVRWTENGNFLTRSFVVSDDQETIMKGTQVIGWDARSGEIRSWTFNSDGSFGTGVWKKKGADWYVQSSQNLANGQAAIGTFVISQEDPNSMSLQLIGHEIDGAPQPTGQAVIAVRIENSDPVLDASSGNVPPAVVEP</sequence>
<feature type="chain" id="PRO_5022170077" evidence="1">
    <location>
        <begin position="23"/>
        <end position="312"/>
    </location>
</feature>
<gene>
    <name evidence="3" type="ORF">FF011L_23900</name>
</gene>
<dbReference type="NCBIfam" id="TIGR02246">
    <property type="entry name" value="SgcJ/EcaC family oxidoreductase"/>
    <property type="match status" value="1"/>
</dbReference>
<dbReference type="EMBL" id="CP036262">
    <property type="protein sequence ID" value="QDS93617.1"/>
    <property type="molecule type" value="Genomic_DNA"/>
</dbReference>
<dbReference type="InterPro" id="IPR011944">
    <property type="entry name" value="Steroid_delta5-4_isomerase"/>
</dbReference>
<evidence type="ECO:0000313" key="3">
    <source>
        <dbReference type="EMBL" id="QDS93617.1"/>
    </source>
</evidence>
<dbReference type="Proteomes" id="UP000320672">
    <property type="component" value="Chromosome"/>
</dbReference>
<dbReference type="InterPro" id="IPR032710">
    <property type="entry name" value="NTF2-like_dom_sf"/>
</dbReference>
<dbReference type="AlphaFoldDB" id="A0A517MFT2"/>
<proteinExistence type="predicted"/>
<name>A0A517MFT2_9BACT</name>
<dbReference type="SUPFAM" id="SSF54427">
    <property type="entry name" value="NTF2-like"/>
    <property type="match status" value="1"/>
</dbReference>
<evidence type="ECO:0000313" key="4">
    <source>
        <dbReference type="Proteomes" id="UP000320672"/>
    </source>
</evidence>
<feature type="signal peptide" evidence="1">
    <location>
        <begin position="1"/>
        <end position="22"/>
    </location>
</feature>
<dbReference type="InterPro" id="IPR037401">
    <property type="entry name" value="SnoaL-like"/>
</dbReference>
<evidence type="ECO:0000256" key="1">
    <source>
        <dbReference type="SAM" id="SignalP"/>
    </source>
</evidence>
<protein>
    <submittedName>
        <fullName evidence="3">SnoaL-like domain protein</fullName>
    </submittedName>
</protein>
<dbReference type="Pfam" id="PF13474">
    <property type="entry name" value="SnoaL_3"/>
    <property type="match status" value="1"/>
</dbReference>
<organism evidence="3 4">
    <name type="scientific">Roseimaritima multifibrata</name>
    <dbReference type="NCBI Taxonomy" id="1930274"/>
    <lineage>
        <taxon>Bacteria</taxon>
        <taxon>Pseudomonadati</taxon>
        <taxon>Planctomycetota</taxon>
        <taxon>Planctomycetia</taxon>
        <taxon>Pirellulales</taxon>
        <taxon>Pirellulaceae</taxon>
        <taxon>Roseimaritima</taxon>
    </lineage>
</organism>
<dbReference type="KEGG" id="rml:FF011L_23900"/>
<dbReference type="Gene3D" id="3.10.450.50">
    <property type="match status" value="1"/>
</dbReference>
<reference evidence="3 4" key="1">
    <citation type="submission" date="2019-02" db="EMBL/GenBank/DDBJ databases">
        <title>Deep-cultivation of Planctomycetes and their phenomic and genomic characterization uncovers novel biology.</title>
        <authorList>
            <person name="Wiegand S."/>
            <person name="Jogler M."/>
            <person name="Boedeker C."/>
            <person name="Pinto D."/>
            <person name="Vollmers J."/>
            <person name="Rivas-Marin E."/>
            <person name="Kohn T."/>
            <person name="Peeters S.H."/>
            <person name="Heuer A."/>
            <person name="Rast P."/>
            <person name="Oberbeckmann S."/>
            <person name="Bunk B."/>
            <person name="Jeske O."/>
            <person name="Meyerdierks A."/>
            <person name="Storesund J.E."/>
            <person name="Kallscheuer N."/>
            <person name="Luecker S."/>
            <person name="Lage O.M."/>
            <person name="Pohl T."/>
            <person name="Merkel B.J."/>
            <person name="Hornburger P."/>
            <person name="Mueller R.-W."/>
            <person name="Bruemmer F."/>
            <person name="Labrenz M."/>
            <person name="Spormann A.M."/>
            <person name="Op den Camp H."/>
            <person name="Overmann J."/>
            <person name="Amann R."/>
            <person name="Jetten M.S.M."/>
            <person name="Mascher T."/>
            <person name="Medema M.H."/>
            <person name="Devos D.P."/>
            <person name="Kaster A.-K."/>
            <person name="Ovreas L."/>
            <person name="Rohde M."/>
            <person name="Galperin M.Y."/>
            <person name="Jogler C."/>
        </authorList>
    </citation>
    <scope>NUCLEOTIDE SEQUENCE [LARGE SCALE GENOMIC DNA]</scope>
    <source>
        <strain evidence="3 4">FF011L</strain>
    </source>
</reference>
<dbReference type="CDD" id="cd00531">
    <property type="entry name" value="NTF2_like"/>
    <property type="match status" value="1"/>
</dbReference>
<keyword evidence="1" id="KW-0732">Signal</keyword>